<dbReference type="EMBL" id="BMAU01021233">
    <property type="protein sequence ID" value="GFY02420.1"/>
    <property type="molecule type" value="Genomic_DNA"/>
</dbReference>
<sequence>MCLALYGTSLISRRKAPSTAWRDKGIRTMGLSQISGLHRPKTLEDLWNNILAEMDLIPANMLEKKTSGTSWIAELRVPLNVQKNVKELARRLQAEGKKTPLTIIQTFLESKLRRVKAVIASGDGSTNY</sequence>
<dbReference type="Proteomes" id="UP000887159">
    <property type="component" value="Unassembled WGS sequence"/>
</dbReference>
<accession>A0A8X6VDS6</accession>
<dbReference type="AlphaFoldDB" id="A0A8X6VDS6"/>
<proteinExistence type="predicted"/>
<organism evidence="1 2">
    <name type="scientific">Trichonephila clavipes</name>
    <name type="common">Golden silk orbweaver</name>
    <name type="synonym">Nephila clavipes</name>
    <dbReference type="NCBI Taxonomy" id="2585209"/>
    <lineage>
        <taxon>Eukaryota</taxon>
        <taxon>Metazoa</taxon>
        <taxon>Ecdysozoa</taxon>
        <taxon>Arthropoda</taxon>
        <taxon>Chelicerata</taxon>
        <taxon>Arachnida</taxon>
        <taxon>Araneae</taxon>
        <taxon>Araneomorphae</taxon>
        <taxon>Entelegynae</taxon>
        <taxon>Araneoidea</taxon>
        <taxon>Nephilidae</taxon>
        <taxon>Trichonephila</taxon>
    </lineage>
</organism>
<comment type="caution">
    <text evidence="1">The sequence shown here is derived from an EMBL/GenBank/DDBJ whole genome shotgun (WGS) entry which is preliminary data.</text>
</comment>
<protein>
    <submittedName>
        <fullName evidence="1">Uncharacterized protein</fullName>
    </submittedName>
</protein>
<evidence type="ECO:0000313" key="1">
    <source>
        <dbReference type="EMBL" id="GFY02420.1"/>
    </source>
</evidence>
<gene>
    <name evidence="1" type="ORF">TNCV_3503011</name>
</gene>
<keyword evidence="2" id="KW-1185">Reference proteome</keyword>
<evidence type="ECO:0000313" key="2">
    <source>
        <dbReference type="Proteomes" id="UP000887159"/>
    </source>
</evidence>
<reference evidence="1" key="1">
    <citation type="submission" date="2020-08" db="EMBL/GenBank/DDBJ databases">
        <title>Multicomponent nature underlies the extraordinary mechanical properties of spider dragline silk.</title>
        <authorList>
            <person name="Kono N."/>
            <person name="Nakamura H."/>
            <person name="Mori M."/>
            <person name="Yoshida Y."/>
            <person name="Ohtoshi R."/>
            <person name="Malay A.D."/>
            <person name="Moran D.A.P."/>
            <person name="Tomita M."/>
            <person name="Numata K."/>
            <person name="Arakawa K."/>
        </authorList>
    </citation>
    <scope>NUCLEOTIDE SEQUENCE</scope>
</reference>
<name>A0A8X6VDS6_TRICX</name>